<sequence>MDDRFIWINSIAAVDHRTFPEDCFMKKWRVSITFLILCTLLTGCWSSTPVEELSMEIGVALDSAEETGDEEATQQGGGGNPMPAQIMSTYQFTIPQGSGGSGMKSGASPSSTRNYYNMSEVSDSMFEALRALSLRTRRTPIGHHLKVIVIGEKLARSTKFSELIDFFSRDNDIRPSVLLYVSKGKAKDVLENALPGQTPSFVLEGIFVNRSRSTRIWEPVS</sequence>
<feature type="domain" description="Spore germination protein N-terminal" evidence="1">
    <location>
        <begin position="48"/>
        <end position="215"/>
    </location>
</feature>
<dbReference type="Proteomes" id="UP000187158">
    <property type="component" value="Unassembled WGS sequence"/>
</dbReference>
<protein>
    <recommendedName>
        <fullName evidence="1">Spore germination protein N-terminal domain-containing protein</fullName>
    </recommendedName>
</protein>
<keyword evidence="3" id="KW-1185">Reference proteome</keyword>
<dbReference type="PANTHER" id="PTHR35789">
    <property type="entry name" value="SPORE GERMINATION PROTEIN B3"/>
    <property type="match status" value="1"/>
</dbReference>
<evidence type="ECO:0000313" key="2">
    <source>
        <dbReference type="EMBL" id="OMC84376.1"/>
    </source>
</evidence>
<feature type="non-terminal residue" evidence="2">
    <location>
        <position position="221"/>
    </location>
</feature>
<accession>A0ABX3GBE1</accession>
<name>A0ABX3GBE1_9BACL</name>
<dbReference type="EMBL" id="MPVP01000880">
    <property type="protein sequence ID" value="OMC84376.1"/>
    <property type="molecule type" value="Genomic_DNA"/>
</dbReference>
<dbReference type="Pfam" id="PF25198">
    <property type="entry name" value="Spore_GerAC_N"/>
    <property type="match status" value="1"/>
</dbReference>
<evidence type="ECO:0000313" key="3">
    <source>
        <dbReference type="Proteomes" id="UP000187158"/>
    </source>
</evidence>
<gene>
    <name evidence="2" type="ORF">BSO21_35370</name>
</gene>
<organism evidence="2 3">
    <name type="scientific">Paenibacillus odorifer</name>
    <dbReference type="NCBI Taxonomy" id="189426"/>
    <lineage>
        <taxon>Bacteria</taxon>
        <taxon>Bacillati</taxon>
        <taxon>Bacillota</taxon>
        <taxon>Bacilli</taxon>
        <taxon>Bacillales</taxon>
        <taxon>Paenibacillaceae</taxon>
        <taxon>Paenibacillus</taxon>
    </lineage>
</organism>
<evidence type="ECO:0000259" key="1">
    <source>
        <dbReference type="Pfam" id="PF25198"/>
    </source>
</evidence>
<proteinExistence type="predicted"/>
<comment type="caution">
    <text evidence="2">The sequence shown here is derived from an EMBL/GenBank/DDBJ whole genome shotgun (WGS) entry which is preliminary data.</text>
</comment>
<dbReference type="InterPro" id="IPR008844">
    <property type="entry name" value="Spore_GerAC-like"/>
</dbReference>
<dbReference type="InterPro" id="IPR057336">
    <property type="entry name" value="GerAC_N"/>
</dbReference>
<dbReference type="PANTHER" id="PTHR35789:SF1">
    <property type="entry name" value="SPORE GERMINATION PROTEIN B3"/>
    <property type="match status" value="1"/>
</dbReference>
<reference evidence="2 3" key="1">
    <citation type="submission" date="2016-11" db="EMBL/GenBank/DDBJ databases">
        <title>Paenibacillus species isolates.</title>
        <authorList>
            <person name="Beno S.M."/>
        </authorList>
    </citation>
    <scope>NUCLEOTIDE SEQUENCE [LARGE SCALE GENOMIC DNA]</scope>
    <source>
        <strain evidence="2 3">FSL H7-0433</strain>
    </source>
</reference>